<comment type="similarity">
    <text evidence="1">Belongs to the disease resistance NB-LRR family.</text>
</comment>
<keyword evidence="2" id="KW-0433">Leucine-rich repeat</keyword>
<reference evidence="8" key="2">
    <citation type="submission" date="2021-12" db="EMBL/GenBank/DDBJ databases">
        <title>Resequencing data analysis of finger millet.</title>
        <authorList>
            <person name="Hatakeyama M."/>
            <person name="Aluri S."/>
            <person name="Balachadran M.T."/>
            <person name="Sivarajan S.R."/>
            <person name="Poveda L."/>
            <person name="Shimizu-Inatsugi R."/>
            <person name="Schlapbach R."/>
            <person name="Sreeman S.M."/>
            <person name="Shimizu K.K."/>
        </authorList>
    </citation>
    <scope>NUCLEOTIDE SEQUENCE</scope>
</reference>
<dbReference type="EMBL" id="BQKI01000088">
    <property type="protein sequence ID" value="GJN36396.1"/>
    <property type="molecule type" value="Genomic_DNA"/>
</dbReference>
<dbReference type="CDD" id="cd14798">
    <property type="entry name" value="RX-CC_like"/>
    <property type="match status" value="1"/>
</dbReference>
<dbReference type="AlphaFoldDB" id="A0AAV5FNP6"/>
<reference evidence="8" key="1">
    <citation type="journal article" date="2018" name="DNA Res.">
        <title>Multiple hybrid de novo genome assembly of finger millet, an orphan allotetraploid crop.</title>
        <authorList>
            <person name="Hatakeyama M."/>
            <person name="Aluri S."/>
            <person name="Balachadran M.T."/>
            <person name="Sivarajan S.R."/>
            <person name="Patrignani A."/>
            <person name="Gruter S."/>
            <person name="Poveda L."/>
            <person name="Shimizu-Inatsugi R."/>
            <person name="Baeten J."/>
            <person name="Francoijs K.J."/>
            <person name="Nataraja K.N."/>
            <person name="Reddy Y.A.N."/>
            <person name="Phadnis S."/>
            <person name="Ravikumar R.L."/>
            <person name="Schlapbach R."/>
            <person name="Sreeman S.M."/>
            <person name="Shimizu K.K."/>
        </authorList>
    </citation>
    <scope>NUCLEOTIDE SEQUENCE</scope>
</reference>
<dbReference type="EMBL" id="BQKI01000088">
    <property type="protein sequence ID" value="GJN36397.1"/>
    <property type="molecule type" value="Genomic_DNA"/>
</dbReference>
<evidence type="ECO:0000259" key="7">
    <source>
        <dbReference type="Pfam" id="PF23559"/>
    </source>
</evidence>
<dbReference type="PANTHER" id="PTHR19338:SF21">
    <property type="entry name" value="OS10G0124400 PROTEIN"/>
    <property type="match status" value="1"/>
</dbReference>
<evidence type="ECO:0000256" key="1">
    <source>
        <dbReference type="ARBA" id="ARBA00008894"/>
    </source>
</evidence>
<keyword evidence="10" id="KW-1185">Reference proteome</keyword>
<evidence type="ECO:0000256" key="2">
    <source>
        <dbReference type="ARBA" id="ARBA00022614"/>
    </source>
</evidence>
<evidence type="ECO:0000313" key="8">
    <source>
        <dbReference type="EMBL" id="GJN36396.1"/>
    </source>
</evidence>
<evidence type="ECO:0000259" key="6">
    <source>
        <dbReference type="Pfam" id="PF18052"/>
    </source>
</evidence>
<dbReference type="InterPro" id="IPR041118">
    <property type="entry name" value="Rx_N"/>
</dbReference>
<evidence type="ECO:0008006" key="11">
    <source>
        <dbReference type="Google" id="ProtNLM"/>
    </source>
</evidence>
<protein>
    <recommendedName>
        <fullName evidence="11">Rx N-terminal domain-containing protein</fullName>
    </recommendedName>
</protein>
<feature type="domain" description="Disease resistance N-terminal" evidence="6">
    <location>
        <begin position="7"/>
        <end position="95"/>
    </location>
</feature>
<dbReference type="Gene3D" id="1.20.5.4130">
    <property type="match status" value="1"/>
</dbReference>
<dbReference type="Pfam" id="PF23559">
    <property type="entry name" value="WHD_DRP"/>
    <property type="match status" value="1"/>
</dbReference>
<gene>
    <name evidence="8" type="primary">gb25252</name>
    <name evidence="9" type="synonym">gb25253</name>
    <name evidence="8" type="ORF">PR202_gb25252</name>
    <name evidence="9" type="ORF">PR202_gb25253</name>
</gene>
<accession>A0AAV5FNP6</accession>
<dbReference type="GO" id="GO:0000166">
    <property type="term" value="F:nucleotide binding"/>
    <property type="evidence" value="ECO:0007669"/>
    <property type="project" value="UniProtKB-KW"/>
</dbReference>
<keyword evidence="5" id="KW-0611">Plant defense</keyword>
<comment type="caution">
    <text evidence="8">The sequence shown here is derived from an EMBL/GenBank/DDBJ whole genome shotgun (WGS) entry which is preliminary data.</text>
</comment>
<evidence type="ECO:0000313" key="9">
    <source>
        <dbReference type="EMBL" id="GJN36397.1"/>
    </source>
</evidence>
<sequence length="306" mass="35457">MELAMGAMAPVFSKLFELLENKYVEQRGLKREIESLSMEMEMVHAALMEVSRMPPDRLSEPDKIWARHIRELSYDMEDAIDMFMVRVAMRKATSSDTNVFMMIYHKVTSLINEIQERHHISDKIKDITNFSKKLSQLCTRYAFNGHAPPVNTEIDPRVINLYKNEGELVGIEEARDQLIQMLMHQPEDESLKIISIIGCGGLEDCFIEKSPLIWRWIAEGFVQLQKEGHQSLFEVGERYFNELLNPMLDLIRDLSQEQNFITILDEKQFLPLESVARKHGSERKVRRMAIKDRAIPGVTIGMPEGM</sequence>
<dbReference type="InterPro" id="IPR038005">
    <property type="entry name" value="RX-like_CC"/>
</dbReference>
<proteinExistence type="inferred from homology"/>
<name>A0AAV5FNP6_ELECO</name>
<organism evidence="8 10">
    <name type="scientific">Eleusine coracana subsp. coracana</name>
    <dbReference type="NCBI Taxonomy" id="191504"/>
    <lineage>
        <taxon>Eukaryota</taxon>
        <taxon>Viridiplantae</taxon>
        <taxon>Streptophyta</taxon>
        <taxon>Embryophyta</taxon>
        <taxon>Tracheophyta</taxon>
        <taxon>Spermatophyta</taxon>
        <taxon>Magnoliopsida</taxon>
        <taxon>Liliopsida</taxon>
        <taxon>Poales</taxon>
        <taxon>Poaceae</taxon>
        <taxon>PACMAD clade</taxon>
        <taxon>Chloridoideae</taxon>
        <taxon>Cynodonteae</taxon>
        <taxon>Eleusininae</taxon>
        <taxon>Eleusine</taxon>
    </lineage>
</organism>
<feature type="domain" description="Disease resistance protein winged helix" evidence="7">
    <location>
        <begin position="203"/>
        <end position="247"/>
    </location>
</feature>
<evidence type="ECO:0000256" key="4">
    <source>
        <dbReference type="ARBA" id="ARBA00022741"/>
    </source>
</evidence>
<dbReference type="GO" id="GO:0006952">
    <property type="term" value="P:defense response"/>
    <property type="evidence" value="ECO:0007669"/>
    <property type="project" value="UniProtKB-KW"/>
</dbReference>
<dbReference type="InterPro" id="IPR058922">
    <property type="entry name" value="WHD_DRP"/>
</dbReference>
<dbReference type="PANTHER" id="PTHR19338">
    <property type="entry name" value="TRANSLOCASE OF INNER MITOCHONDRIAL MEMBRANE 13 HOMOLOG"/>
    <property type="match status" value="1"/>
</dbReference>
<evidence type="ECO:0000256" key="5">
    <source>
        <dbReference type="ARBA" id="ARBA00022821"/>
    </source>
</evidence>
<dbReference type="Pfam" id="PF18052">
    <property type="entry name" value="Rx_N"/>
    <property type="match status" value="1"/>
</dbReference>
<evidence type="ECO:0000256" key="3">
    <source>
        <dbReference type="ARBA" id="ARBA00022737"/>
    </source>
</evidence>
<keyword evidence="3" id="KW-0677">Repeat</keyword>
<dbReference type="Proteomes" id="UP001054889">
    <property type="component" value="Unassembled WGS sequence"/>
</dbReference>
<evidence type="ECO:0000313" key="10">
    <source>
        <dbReference type="Proteomes" id="UP001054889"/>
    </source>
</evidence>
<keyword evidence="4" id="KW-0547">Nucleotide-binding</keyword>